<sequence>MTARKQSARARQTRRRILDAAAELFIRDGYGATTLQAIADRAGVSVQSVYFVFGNKRTLLRELVRTTVTGDDENTTVREQQWFDDALAAGTAPDLLRAAVHEGRLILDRVAPIAKVVDTAIATDSEVKAALNQDGNSRYTNIHTVADALAGKPGFATGITTEAAADVLYCLLSPELYLLFVRDRGWSPERWEKWTYLTLCARLCDPSVPTENDSAP</sequence>
<proteinExistence type="predicted"/>
<evidence type="ECO:0000256" key="3">
    <source>
        <dbReference type="ARBA" id="ARBA00023163"/>
    </source>
</evidence>
<accession>A0A7G1KMX7</accession>
<evidence type="ECO:0000256" key="4">
    <source>
        <dbReference type="PROSITE-ProRule" id="PRU00335"/>
    </source>
</evidence>
<keyword evidence="2 4" id="KW-0238">DNA-binding</keyword>
<dbReference type="InterPro" id="IPR001647">
    <property type="entry name" value="HTH_TetR"/>
</dbReference>
<keyword evidence="7" id="KW-1185">Reference proteome</keyword>
<dbReference type="GO" id="GO:0000976">
    <property type="term" value="F:transcription cis-regulatory region binding"/>
    <property type="evidence" value="ECO:0007669"/>
    <property type="project" value="TreeGrafter"/>
</dbReference>
<feature type="domain" description="HTH tetR-type" evidence="5">
    <location>
        <begin position="11"/>
        <end position="71"/>
    </location>
</feature>
<dbReference type="PANTHER" id="PTHR30055">
    <property type="entry name" value="HTH-TYPE TRANSCRIPTIONAL REGULATOR RUTR"/>
    <property type="match status" value="1"/>
</dbReference>
<dbReference type="GeneID" id="80347886"/>
<dbReference type="AlphaFoldDB" id="A0A7G1KMX7"/>
<evidence type="ECO:0000256" key="2">
    <source>
        <dbReference type="ARBA" id="ARBA00023125"/>
    </source>
</evidence>
<evidence type="ECO:0000313" key="7">
    <source>
        <dbReference type="Proteomes" id="UP000516173"/>
    </source>
</evidence>
<protein>
    <submittedName>
        <fullName evidence="6">TetR family transcriptional regulator</fullName>
    </submittedName>
</protein>
<keyword evidence="3" id="KW-0804">Transcription</keyword>
<dbReference type="SUPFAM" id="SSF46689">
    <property type="entry name" value="Homeodomain-like"/>
    <property type="match status" value="1"/>
</dbReference>
<reference evidence="6 7" key="1">
    <citation type="submission" date="2020-08" db="EMBL/GenBank/DDBJ databases">
        <title>Genome Sequencing of Nocardia wallacei strain FMUON74 and assembly.</title>
        <authorList>
            <person name="Toyokawa M."/>
            <person name="Uesaka K."/>
        </authorList>
    </citation>
    <scope>NUCLEOTIDE SEQUENCE [LARGE SCALE GENOMIC DNA]</scope>
    <source>
        <strain evidence="6 7">FMUON74</strain>
    </source>
</reference>
<dbReference type="InterPro" id="IPR050109">
    <property type="entry name" value="HTH-type_TetR-like_transc_reg"/>
</dbReference>
<organism evidence="6 7">
    <name type="scientific">Nocardia wallacei</name>
    <dbReference type="NCBI Taxonomy" id="480035"/>
    <lineage>
        <taxon>Bacteria</taxon>
        <taxon>Bacillati</taxon>
        <taxon>Actinomycetota</taxon>
        <taxon>Actinomycetes</taxon>
        <taxon>Mycobacteriales</taxon>
        <taxon>Nocardiaceae</taxon>
        <taxon>Nocardia</taxon>
    </lineage>
</organism>
<dbReference type="InterPro" id="IPR009057">
    <property type="entry name" value="Homeodomain-like_sf"/>
</dbReference>
<dbReference type="Proteomes" id="UP000516173">
    <property type="component" value="Chromosome"/>
</dbReference>
<feature type="DNA-binding region" description="H-T-H motif" evidence="4">
    <location>
        <begin position="34"/>
        <end position="53"/>
    </location>
</feature>
<dbReference type="EMBL" id="AP023396">
    <property type="protein sequence ID" value="BCK55583.1"/>
    <property type="molecule type" value="Genomic_DNA"/>
</dbReference>
<dbReference type="Pfam" id="PF00440">
    <property type="entry name" value="TetR_N"/>
    <property type="match status" value="1"/>
</dbReference>
<dbReference type="PROSITE" id="PS50977">
    <property type="entry name" value="HTH_TETR_2"/>
    <property type="match status" value="1"/>
</dbReference>
<dbReference type="GO" id="GO:0003700">
    <property type="term" value="F:DNA-binding transcription factor activity"/>
    <property type="evidence" value="ECO:0007669"/>
    <property type="project" value="TreeGrafter"/>
</dbReference>
<dbReference type="PRINTS" id="PR00455">
    <property type="entry name" value="HTHTETR"/>
</dbReference>
<evidence type="ECO:0000256" key="1">
    <source>
        <dbReference type="ARBA" id="ARBA00023015"/>
    </source>
</evidence>
<name>A0A7G1KMX7_9NOCA</name>
<keyword evidence="1" id="KW-0805">Transcription regulation</keyword>
<dbReference type="PANTHER" id="PTHR30055:SF234">
    <property type="entry name" value="HTH-TYPE TRANSCRIPTIONAL REGULATOR BETI"/>
    <property type="match status" value="1"/>
</dbReference>
<evidence type="ECO:0000259" key="5">
    <source>
        <dbReference type="PROSITE" id="PS50977"/>
    </source>
</evidence>
<dbReference type="RefSeq" id="WP_187688666.1">
    <property type="nucleotide sequence ID" value="NZ_AP023396.1"/>
</dbReference>
<dbReference type="KEGG" id="nwl:NWFMUON74_33550"/>
<evidence type="ECO:0000313" key="6">
    <source>
        <dbReference type="EMBL" id="BCK55583.1"/>
    </source>
</evidence>
<dbReference type="Gene3D" id="1.10.357.10">
    <property type="entry name" value="Tetracycline Repressor, domain 2"/>
    <property type="match status" value="1"/>
</dbReference>
<gene>
    <name evidence="6" type="ORF">NWFMUON74_33550</name>
</gene>